<protein>
    <submittedName>
        <fullName evidence="3">Uncharacterized protein</fullName>
    </submittedName>
</protein>
<feature type="signal peptide" evidence="1">
    <location>
        <begin position="1"/>
        <end position="20"/>
    </location>
</feature>
<evidence type="ECO:0000313" key="3">
    <source>
        <dbReference type="RefSeq" id="XP_001355910.3"/>
    </source>
</evidence>
<dbReference type="ExpressionAtlas" id="A0A6I8UIF0">
    <property type="expression patterns" value="baseline"/>
</dbReference>
<accession>A0A6I8UIF0</accession>
<keyword evidence="1" id="KW-0732">Signal</keyword>
<dbReference type="AlphaFoldDB" id="A0A6I8UIF0"/>
<reference evidence="3" key="1">
    <citation type="submission" date="2025-08" db="UniProtKB">
        <authorList>
            <consortium name="RefSeq"/>
        </authorList>
    </citation>
    <scope>IDENTIFICATION</scope>
    <source>
        <strain evidence="3">MV-25-SWS-2005</strain>
        <tissue evidence="3">Whole body</tissue>
    </source>
</reference>
<feature type="chain" id="PRO_5026075196" evidence="1">
    <location>
        <begin position="21"/>
        <end position="87"/>
    </location>
</feature>
<gene>
    <name evidence="3" type="primary">LOC4816306</name>
</gene>
<proteinExistence type="predicted"/>
<dbReference type="RefSeq" id="XP_001355910.3">
    <property type="nucleotide sequence ID" value="XM_001355874.4"/>
</dbReference>
<evidence type="ECO:0000313" key="2">
    <source>
        <dbReference type="Proteomes" id="UP000001819"/>
    </source>
</evidence>
<evidence type="ECO:0000256" key="1">
    <source>
        <dbReference type="SAM" id="SignalP"/>
    </source>
</evidence>
<keyword evidence="2" id="KW-1185">Reference proteome</keyword>
<dbReference type="InParanoid" id="A0A6I8UIF0"/>
<organism evidence="2 3">
    <name type="scientific">Drosophila pseudoobscura pseudoobscura</name>
    <name type="common">Fruit fly</name>
    <dbReference type="NCBI Taxonomy" id="46245"/>
    <lineage>
        <taxon>Eukaryota</taxon>
        <taxon>Metazoa</taxon>
        <taxon>Ecdysozoa</taxon>
        <taxon>Arthropoda</taxon>
        <taxon>Hexapoda</taxon>
        <taxon>Insecta</taxon>
        <taxon>Pterygota</taxon>
        <taxon>Neoptera</taxon>
        <taxon>Endopterygota</taxon>
        <taxon>Diptera</taxon>
        <taxon>Brachycera</taxon>
        <taxon>Muscomorpha</taxon>
        <taxon>Ephydroidea</taxon>
        <taxon>Drosophilidae</taxon>
        <taxon>Drosophila</taxon>
        <taxon>Sophophora</taxon>
    </lineage>
</organism>
<dbReference type="KEGG" id="dpo:4816306"/>
<dbReference type="Proteomes" id="UP000001819">
    <property type="component" value="Chromosome 4"/>
</dbReference>
<name>A0A6I8UIF0_DROPS</name>
<sequence>MESYSVVVFLLCGIMCAVMAAPHTPAVLDPVSQELEEAAGSGDNSAEQYMNAMEERVQLWWQSITGATNGTDYSLDDYLLEDDKDVN</sequence>